<feature type="region of interest" description="Disordered" evidence="12">
    <location>
        <begin position="726"/>
        <end position="757"/>
    </location>
</feature>
<evidence type="ECO:0000256" key="9">
    <source>
        <dbReference type="ARBA" id="ARBA00023049"/>
    </source>
</evidence>
<evidence type="ECO:0000313" key="15">
    <source>
        <dbReference type="EMBL" id="OLQ03160.1"/>
    </source>
</evidence>
<evidence type="ECO:0000313" key="16">
    <source>
        <dbReference type="Proteomes" id="UP000186817"/>
    </source>
</evidence>
<dbReference type="Gene3D" id="1.25.40.80">
    <property type="match status" value="1"/>
</dbReference>
<dbReference type="Pfam" id="PF00875">
    <property type="entry name" value="DNA_photolyase"/>
    <property type="match status" value="1"/>
</dbReference>
<reference evidence="15 16" key="1">
    <citation type="submission" date="2016-02" db="EMBL/GenBank/DDBJ databases">
        <title>Genome analysis of coral dinoflagellate symbionts highlights evolutionary adaptations to a symbiotic lifestyle.</title>
        <authorList>
            <person name="Aranda M."/>
            <person name="Li Y."/>
            <person name="Liew Y.J."/>
            <person name="Baumgarten S."/>
            <person name="Simakov O."/>
            <person name="Wilson M."/>
            <person name="Piel J."/>
            <person name="Ashoor H."/>
            <person name="Bougouffa S."/>
            <person name="Bajic V.B."/>
            <person name="Ryu T."/>
            <person name="Ravasi T."/>
            <person name="Bayer T."/>
            <person name="Micklem G."/>
            <person name="Kim H."/>
            <person name="Bhak J."/>
            <person name="Lajeunesse T.C."/>
            <person name="Voolstra C.R."/>
        </authorList>
    </citation>
    <scope>NUCLEOTIDE SEQUENCE [LARGE SCALE GENOMIC DNA]</scope>
    <source>
        <strain evidence="15 16">CCMP2467</strain>
    </source>
</reference>
<dbReference type="GO" id="GO:0003677">
    <property type="term" value="F:DNA binding"/>
    <property type="evidence" value="ECO:0007669"/>
    <property type="project" value="TreeGrafter"/>
</dbReference>
<comment type="cofactor">
    <cofactor evidence="1">
        <name>Zn(2+)</name>
        <dbReference type="ChEBI" id="CHEBI:29105"/>
    </cofactor>
</comment>
<keyword evidence="16" id="KW-1185">Reference proteome</keyword>
<feature type="signal peptide" evidence="13">
    <location>
        <begin position="1"/>
        <end position="15"/>
    </location>
</feature>
<evidence type="ECO:0000256" key="4">
    <source>
        <dbReference type="ARBA" id="ARBA00022670"/>
    </source>
</evidence>
<feature type="site" description="Electron transfer via tryptophanyl radical" evidence="11">
    <location>
        <position position="470"/>
    </location>
</feature>
<dbReference type="GO" id="GO:0046872">
    <property type="term" value="F:metal ion binding"/>
    <property type="evidence" value="ECO:0007669"/>
    <property type="project" value="UniProtKB-KW"/>
</dbReference>
<keyword evidence="13" id="KW-0732">Signal</keyword>
<dbReference type="Pfam" id="PF03441">
    <property type="entry name" value="FAD_binding_7"/>
    <property type="match status" value="1"/>
</dbReference>
<dbReference type="OrthoDB" id="435881at2759"/>
<evidence type="ECO:0000256" key="10">
    <source>
        <dbReference type="PIRSR" id="PIRSR602081-1"/>
    </source>
</evidence>
<evidence type="ECO:0000256" key="12">
    <source>
        <dbReference type="SAM" id="MobiDB-lite"/>
    </source>
</evidence>
<feature type="region of interest" description="Disordered" evidence="12">
    <location>
        <begin position="661"/>
        <end position="713"/>
    </location>
</feature>
<comment type="cofactor">
    <cofactor evidence="10">
        <name>FAD</name>
        <dbReference type="ChEBI" id="CHEBI:57692"/>
    </cofactor>
    <text evidence="10">Binds 1 FAD per subunit.</text>
</comment>
<dbReference type="PROSITE" id="PS51645">
    <property type="entry name" value="PHR_CRY_ALPHA_BETA"/>
    <property type="match status" value="1"/>
</dbReference>
<dbReference type="Gene3D" id="3.40.390.10">
    <property type="entry name" value="Collagenase (Catalytic Domain)"/>
    <property type="match status" value="1"/>
</dbReference>
<feature type="site" description="Electron transfer via tryptophanyl radical" evidence="11">
    <location>
        <position position="394"/>
    </location>
</feature>
<gene>
    <name evidence="15" type="primary">CRYD</name>
    <name evidence="15" type="ORF">AK812_SmicGene13936</name>
</gene>
<keyword evidence="8" id="KW-0862">Zinc</keyword>
<feature type="compositionally biased region" description="Basic residues" evidence="12">
    <location>
        <begin position="729"/>
        <end position="740"/>
    </location>
</feature>
<dbReference type="Proteomes" id="UP000186817">
    <property type="component" value="Unassembled WGS sequence"/>
</dbReference>
<dbReference type="InterPro" id="IPR024079">
    <property type="entry name" value="MetalloPept_cat_dom_sf"/>
</dbReference>
<dbReference type="AlphaFoldDB" id="A0A1Q9E6W7"/>
<dbReference type="SUPFAM" id="SSF48173">
    <property type="entry name" value="Cryptochrome/photolyase FAD-binding domain"/>
    <property type="match status" value="1"/>
</dbReference>
<evidence type="ECO:0000256" key="3">
    <source>
        <dbReference type="ARBA" id="ARBA00022630"/>
    </source>
</evidence>
<feature type="region of interest" description="Disordered" evidence="12">
    <location>
        <begin position="1203"/>
        <end position="1234"/>
    </location>
</feature>
<organism evidence="15 16">
    <name type="scientific">Symbiodinium microadriaticum</name>
    <name type="common">Dinoflagellate</name>
    <name type="synonym">Zooxanthella microadriatica</name>
    <dbReference type="NCBI Taxonomy" id="2951"/>
    <lineage>
        <taxon>Eukaryota</taxon>
        <taxon>Sar</taxon>
        <taxon>Alveolata</taxon>
        <taxon>Dinophyceae</taxon>
        <taxon>Suessiales</taxon>
        <taxon>Symbiodiniaceae</taxon>
        <taxon>Symbiodinium</taxon>
    </lineage>
</organism>
<feature type="compositionally biased region" description="Pro residues" evidence="12">
    <location>
        <begin position="671"/>
        <end position="687"/>
    </location>
</feature>
<comment type="caution">
    <text evidence="15">The sequence shown here is derived from an EMBL/GenBank/DDBJ whole genome shotgun (WGS) entry which is preliminary data.</text>
</comment>
<feature type="region of interest" description="Disordered" evidence="12">
    <location>
        <begin position="902"/>
        <end position="921"/>
    </location>
</feature>
<evidence type="ECO:0000259" key="14">
    <source>
        <dbReference type="PROSITE" id="PS51645"/>
    </source>
</evidence>
<dbReference type="InterPro" id="IPR036134">
    <property type="entry name" value="Crypto/Photolyase_FAD-like_sf"/>
</dbReference>
<dbReference type="Gene3D" id="1.10.579.10">
    <property type="entry name" value="DNA Cyclobutane Dipyrimidine Photolyase, subunit A, domain 3"/>
    <property type="match status" value="1"/>
</dbReference>
<comment type="similarity">
    <text evidence="2">Belongs to the DNA photolyase class-1 family.</text>
</comment>
<feature type="region of interest" description="Disordered" evidence="12">
    <location>
        <begin position="1089"/>
        <end position="1125"/>
    </location>
</feature>
<evidence type="ECO:0000256" key="6">
    <source>
        <dbReference type="ARBA" id="ARBA00022801"/>
    </source>
</evidence>
<feature type="binding site" evidence="10">
    <location>
        <position position="267"/>
    </location>
    <ligand>
        <name>FAD</name>
        <dbReference type="ChEBI" id="CHEBI:57692"/>
    </ligand>
</feature>
<dbReference type="GO" id="GO:0008237">
    <property type="term" value="F:metallopeptidase activity"/>
    <property type="evidence" value="ECO:0007669"/>
    <property type="project" value="UniProtKB-KW"/>
</dbReference>
<keyword evidence="5" id="KW-0479">Metal-binding</keyword>
<dbReference type="InterPro" id="IPR036155">
    <property type="entry name" value="Crypto/Photolyase_N_sf"/>
</dbReference>
<keyword evidence="9" id="KW-0482">Metalloprotease</keyword>
<evidence type="ECO:0000256" key="13">
    <source>
        <dbReference type="SAM" id="SignalP"/>
    </source>
</evidence>
<dbReference type="Pfam" id="PF07998">
    <property type="entry name" value="Peptidase_M54"/>
    <property type="match status" value="1"/>
</dbReference>
<protein>
    <submittedName>
        <fullName evidence="15">Cryptochrome DASH, chloroplastic/mitochondrial</fullName>
    </submittedName>
</protein>
<dbReference type="GO" id="GO:0003904">
    <property type="term" value="F:deoxyribodipyrimidine photo-lyase activity"/>
    <property type="evidence" value="ECO:0007669"/>
    <property type="project" value="TreeGrafter"/>
</dbReference>
<keyword evidence="7 10" id="KW-0274">FAD</keyword>
<feature type="domain" description="Photolyase/cryptochrome alpha/beta" evidence="14">
    <location>
        <begin position="23"/>
        <end position="161"/>
    </location>
</feature>
<name>A0A1Q9E6W7_SYMMI</name>
<feature type="site" description="Electron transfer via tryptophanyl radical" evidence="11">
    <location>
        <position position="447"/>
    </location>
</feature>
<keyword evidence="3 10" id="KW-0285">Flavoprotein</keyword>
<dbReference type="PRINTS" id="PR00147">
    <property type="entry name" value="DNAPHOTLYASE"/>
</dbReference>
<sequence>MLVIFLAVYLPCVCAFGTSKPLINVVWFKCTDLRTHDHAALKAAHSDKLPVLHLYVFDPFWYEGKTRLCGFPKTGVLRTRFQLEAVEDLANRLEARGHRLNVRTNVSSAECFKELCKDYTINAVFAFHEVCSEELRIQREVQHVLHQNGPSPLRLYWGYELLHPEDLPFDTTDRGAFKEIEIFLGRVKGVAPRPSAQQQPDFVAGPERAIHWWRASKDIPRADEVMGSNYLVAEDLGEETRWQGGETAALARIQEYLWDHDRLALDYVGATSVRSLYRSPLDDEATSKLSPWLAHGCLSPRVLYEEVQHYVSAYRQRLLATARGKQEYTHSGIGIRNPYNVSHRIVRELLWRDFTRFGSIEAGTNIFKIGGRDKSVRQSSEGRRNPQHLPSWRWSSDRGLLQAWIDGRTGFPFIDSSMRELKATGYCKHIGRLCTGWFLISDLGIDWRMGGEWYESILVDYEPALNWFNWVYGCLEPINPHKAQARGQQQCREILEAGIVHDPDAAYIKRWIPELSQLPPLLAREPWRLNPEGIRWASKSTSLRKMPFLRGFQAPPVVEQGGKRPEGSVDHSGDTSFPGLQLWRKLVSFLLPKLSGLFPARLLPRAGASLRSFRYGVDYPEPVIQPISLMDAERAEAKVRAARAISKQQRDEEVAWLKTLPPRVGWGGPKMGPPEPSPEPPSTPPLPRWASAQNTSAPPTAASAPEDKDGAGRACCNHGVRVFNIASKKPLRPRRPRSPRNKSFTKPTPVRRIVAPPPQPLGCAALVRSQDFCRRAGSFEVPSPELRRSALGGTGGIPFMMQRVLQFAETWFEPIQEPRVRNAAGCLFPELMQNYDAFRTAWEEQREFIGPSAERRVIHLMAIGQEEPAPKVMQALQEACSAFFSPLRVVVARSRPESKAGALSVRVGEGGHDDDSTSSLPREQLVSEDILDWLAGGLRSDSVLTAAFTLSPVINCGKPTVGATDWSRRVGVFSLSTILNSEETISPLSMERVLKFVLHQVTHMMGILHCCYFRCLMNGAAHQEEADGRPPYLCAMCLKKLHLVTGFDPLLRYLHLARFWAWAAHPQIALWYETRVRVVRSTFANAQVQLPPTPRLQRPHSEGRRSQSPSRLQDEEVDADGYPAPPAQAKRALREVLREQAKPLPGHVKVYFHRPLRAWRASHHDVHIPDAYSSLLKFGSHRAALENTMAKIREFEKISSWYTGAAGPSPSTPSVRRRPLQNWTTVPTREKREM</sequence>
<keyword evidence="4" id="KW-0645">Protease</keyword>
<dbReference type="InterPro" id="IPR014729">
    <property type="entry name" value="Rossmann-like_a/b/a_fold"/>
</dbReference>
<feature type="chain" id="PRO_5012389903" evidence="13">
    <location>
        <begin position="16"/>
        <end position="1234"/>
    </location>
</feature>
<dbReference type="InterPro" id="IPR006050">
    <property type="entry name" value="DNA_photolyase_N"/>
</dbReference>
<dbReference type="EMBL" id="LSRX01000244">
    <property type="protein sequence ID" value="OLQ03160.1"/>
    <property type="molecule type" value="Genomic_DNA"/>
</dbReference>
<feature type="binding site" evidence="10">
    <location>
        <begin position="286"/>
        <end position="290"/>
    </location>
    <ligand>
        <name>FAD</name>
        <dbReference type="ChEBI" id="CHEBI:57692"/>
    </ligand>
</feature>
<evidence type="ECO:0000256" key="5">
    <source>
        <dbReference type="ARBA" id="ARBA00022723"/>
    </source>
</evidence>
<evidence type="ECO:0000256" key="8">
    <source>
        <dbReference type="ARBA" id="ARBA00022833"/>
    </source>
</evidence>
<evidence type="ECO:0000256" key="11">
    <source>
        <dbReference type="PIRSR" id="PIRSR602081-2"/>
    </source>
</evidence>
<evidence type="ECO:0000256" key="7">
    <source>
        <dbReference type="ARBA" id="ARBA00022827"/>
    </source>
</evidence>
<dbReference type="InterPro" id="IPR005101">
    <property type="entry name" value="Cryptochr/Photolyase_FAD-bd"/>
</dbReference>
<evidence type="ECO:0000256" key="1">
    <source>
        <dbReference type="ARBA" id="ARBA00001947"/>
    </source>
</evidence>
<dbReference type="PANTHER" id="PTHR11455">
    <property type="entry name" value="CRYPTOCHROME"/>
    <property type="match status" value="1"/>
</dbReference>
<dbReference type="Gene3D" id="3.40.50.620">
    <property type="entry name" value="HUPs"/>
    <property type="match status" value="1"/>
</dbReference>
<dbReference type="InterPro" id="IPR002081">
    <property type="entry name" value="Cryptochrome/DNA_photolyase_1"/>
</dbReference>
<dbReference type="InterPro" id="IPR012962">
    <property type="entry name" value="Pept_M54_archaemetzincn"/>
</dbReference>
<proteinExistence type="inferred from homology"/>
<dbReference type="GO" id="GO:0006508">
    <property type="term" value="P:proteolysis"/>
    <property type="evidence" value="ECO:0007669"/>
    <property type="project" value="UniProtKB-KW"/>
</dbReference>
<dbReference type="GO" id="GO:0071949">
    <property type="term" value="F:FAD binding"/>
    <property type="evidence" value="ECO:0007669"/>
    <property type="project" value="TreeGrafter"/>
</dbReference>
<evidence type="ECO:0000256" key="2">
    <source>
        <dbReference type="ARBA" id="ARBA00005862"/>
    </source>
</evidence>
<feature type="compositionally biased region" description="Low complexity" evidence="12">
    <location>
        <begin position="690"/>
        <end position="704"/>
    </location>
</feature>
<keyword evidence="6" id="KW-0378">Hydrolase</keyword>
<dbReference type="SUPFAM" id="SSF52425">
    <property type="entry name" value="Cryptochrome/photolyase, N-terminal domain"/>
    <property type="match status" value="1"/>
</dbReference>
<accession>A0A1Q9E6W7</accession>